<name>A0ABP0N8N6_9DINO</name>
<keyword evidence="1" id="KW-1133">Transmembrane helix</keyword>
<keyword evidence="1" id="KW-0812">Transmembrane</keyword>
<reference evidence="2 3" key="1">
    <citation type="submission" date="2024-02" db="EMBL/GenBank/DDBJ databases">
        <authorList>
            <person name="Chen Y."/>
            <person name="Shah S."/>
            <person name="Dougan E. K."/>
            <person name="Thang M."/>
            <person name="Chan C."/>
        </authorList>
    </citation>
    <scope>NUCLEOTIDE SEQUENCE [LARGE SCALE GENOMIC DNA]</scope>
</reference>
<proteinExistence type="predicted"/>
<dbReference type="Proteomes" id="UP001642464">
    <property type="component" value="Unassembled WGS sequence"/>
</dbReference>
<keyword evidence="1" id="KW-0472">Membrane</keyword>
<evidence type="ECO:0000256" key="1">
    <source>
        <dbReference type="SAM" id="Phobius"/>
    </source>
</evidence>
<evidence type="ECO:0000313" key="3">
    <source>
        <dbReference type="Proteomes" id="UP001642464"/>
    </source>
</evidence>
<comment type="caution">
    <text evidence="2">The sequence shown here is derived from an EMBL/GenBank/DDBJ whole genome shotgun (WGS) entry which is preliminary data.</text>
</comment>
<sequence>FGHLCLMVAQCFSQSWRNNPKVELLGGIAIYMGLGTLALVVVNHVAGWVVEMSSSRSEEQHFIRFEDSCFTIDPLPSGCFYGVYVEVDDCSVARIAFSTRIHANCTMTGRTFTGLPYVVWRLSRTLVRGVPSS</sequence>
<gene>
    <name evidence="2" type="ORF">SCF082_LOCUS31711</name>
</gene>
<feature type="non-terminal residue" evidence="2">
    <location>
        <position position="1"/>
    </location>
</feature>
<protein>
    <submittedName>
        <fullName evidence="2">Uncharacterized protein</fullName>
    </submittedName>
</protein>
<feature type="transmembrane region" description="Helical" evidence="1">
    <location>
        <begin position="28"/>
        <end position="50"/>
    </location>
</feature>
<accession>A0ABP0N8N6</accession>
<dbReference type="EMBL" id="CAXAMM010027036">
    <property type="protein sequence ID" value="CAK9060076.1"/>
    <property type="molecule type" value="Genomic_DNA"/>
</dbReference>
<evidence type="ECO:0000313" key="2">
    <source>
        <dbReference type="EMBL" id="CAK9060076.1"/>
    </source>
</evidence>
<organism evidence="2 3">
    <name type="scientific">Durusdinium trenchii</name>
    <dbReference type="NCBI Taxonomy" id="1381693"/>
    <lineage>
        <taxon>Eukaryota</taxon>
        <taxon>Sar</taxon>
        <taxon>Alveolata</taxon>
        <taxon>Dinophyceae</taxon>
        <taxon>Suessiales</taxon>
        <taxon>Symbiodiniaceae</taxon>
        <taxon>Durusdinium</taxon>
    </lineage>
</organism>
<keyword evidence="3" id="KW-1185">Reference proteome</keyword>